<name>A0A1J5T1J1_9ZZZZ</name>
<dbReference type="EMBL" id="MLJW01000024">
    <property type="protein sequence ID" value="OIR10112.1"/>
    <property type="molecule type" value="Genomic_DNA"/>
</dbReference>
<protein>
    <submittedName>
        <fullName evidence="1">Uncharacterized protein</fullName>
    </submittedName>
</protein>
<dbReference type="InterPro" id="IPR009579">
    <property type="entry name" value="DUF1192"/>
</dbReference>
<dbReference type="AlphaFoldDB" id="A0A1J5T1J1"/>
<reference evidence="1" key="1">
    <citation type="submission" date="2016-10" db="EMBL/GenBank/DDBJ databases">
        <title>Sequence of Gallionella enrichment culture.</title>
        <authorList>
            <person name="Poehlein A."/>
            <person name="Muehling M."/>
            <person name="Daniel R."/>
        </authorList>
    </citation>
    <scope>NUCLEOTIDE SEQUENCE</scope>
</reference>
<gene>
    <name evidence="1" type="ORF">GALL_80400</name>
</gene>
<organism evidence="1">
    <name type="scientific">mine drainage metagenome</name>
    <dbReference type="NCBI Taxonomy" id="410659"/>
    <lineage>
        <taxon>unclassified sequences</taxon>
        <taxon>metagenomes</taxon>
        <taxon>ecological metagenomes</taxon>
    </lineage>
</organism>
<comment type="caution">
    <text evidence="1">The sequence shown here is derived from an EMBL/GenBank/DDBJ whole genome shotgun (WGS) entry which is preliminary data.</text>
</comment>
<dbReference type="Pfam" id="PF06698">
    <property type="entry name" value="DUF1192"/>
    <property type="match status" value="1"/>
</dbReference>
<accession>A0A1J5T1J1</accession>
<proteinExistence type="predicted"/>
<evidence type="ECO:0000313" key="1">
    <source>
        <dbReference type="EMBL" id="OIR10112.1"/>
    </source>
</evidence>
<sequence>MDWDEGDVGGREPRPRNLQPMSVRELEEYIAALEGEITRVRAAIAAKQSLRAGADSLFRK</sequence>